<dbReference type="RefSeq" id="WP_080808871.1">
    <property type="nucleotide sequence ID" value="NZ_CP021983.2"/>
</dbReference>
<evidence type="ECO:0000313" key="2">
    <source>
        <dbReference type="EMBL" id="ASC69821.1"/>
    </source>
</evidence>
<evidence type="ECO:0000256" key="1">
    <source>
        <dbReference type="SAM" id="SignalP"/>
    </source>
</evidence>
<evidence type="ECO:0000313" key="3">
    <source>
        <dbReference type="Proteomes" id="UP000191901"/>
    </source>
</evidence>
<keyword evidence="3" id="KW-1185">Reference proteome</keyword>
<dbReference type="Proteomes" id="UP000191901">
    <property type="component" value="Chromosome"/>
</dbReference>
<accession>A0A1Z3HHS4</accession>
<name>A0A1Z3HHS4_9CYAN</name>
<reference evidence="2 3" key="1">
    <citation type="journal article" date="2016" name="Biochim. Biophys. Acta">
        <title>Characterization of red-shifted phycobilisomes isolated from the chlorophyll f-containing cyanobacterium Halomicronema hongdechloris.</title>
        <authorList>
            <person name="Li Y."/>
            <person name="Lin Y."/>
            <person name="Garvey C.J."/>
            <person name="Birch D."/>
            <person name="Corkery R.W."/>
            <person name="Loughlin P.C."/>
            <person name="Scheer H."/>
            <person name="Willows R.D."/>
            <person name="Chen M."/>
        </authorList>
    </citation>
    <scope>NUCLEOTIDE SEQUENCE [LARGE SCALE GENOMIC DNA]</scope>
    <source>
        <strain evidence="2 3">C2206</strain>
    </source>
</reference>
<keyword evidence="1" id="KW-0732">Signal</keyword>
<feature type="chain" id="PRO_5011121026" evidence="1">
    <location>
        <begin position="28"/>
        <end position="146"/>
    </location>
</feature>
<gene>
    <name evidence="2" type="ORF">XM38_007510</name>
</gene>
<protein>
    <submittedName>
        <fullName evidence="2">Uncharacterized protein</fullName>
    </submittedName>
</protein>
<dbReference type="EMBL" id="CP021983">
    <property type="protein sequence ID" value="ASC69821.1"/>
    <property type="molecule type" value="Genomic_DNA"/>
</dbReference>
<dbReference type="KEGG" id="hhg:XM38_007510"/>
<proteinExistence type="predicted"/>
<feature type="signal peptide" evidence="1">
    <location>
        <begin position="1"/>
        <end position="27"/>
    </location>
</feature>
<organism evidence="2 3">
    <name type="scientific">Halomicronema hongdechloris C2206</name>
    <dbReference type="NCBI Taxonomy" id="1641165"/>
    <lineage>
        <taxon>Bacteria</taxon>
        <taxon>Bacillati</taxon>
        <taxon>Cyanobacteriota</taxon>
        <taxon>Cyanophyceae</taxon>
        <taxon>Nodosilineales</taxon>
        <taxon>Nodosilineaceae</taxon>
        <taxon>Halomicronema</taxon>
    </lineage>
</organism>
<dbReference type="AlphaFoldDB" id="A0A1Z3HHS4"/>
<dbReference type="OrthoDB" id="581999at2"/>
<sequence>MVTQNLRQRLLPTTLTTLLLAGGAAMAQSTATTPLADPITVSGTASGQATSNCGFITDAPVQTLNVTESFASLDIEVAGGDQLTLLILGPDNFRECLQMDRFSEGVITAPGLLNQGNYDFYIGRQQRGTSPDYTLTIEQADTLSSQ</sequence>